<keyword evidence="2" id="KW-1185">Reference proteome</keyword>
<evidence type="ECO:0000313" key="2">
    <source>
        <dbReference type="Proteomes" id="UP001468798"/>
    </source>
</evidence>
<sequence>MKKDNSIQNITIASVKRSAMDIDTWKYSKIVTAETENKYIDFELDKNELPIFEIKSQTKHTLITTRQILEIENNKIKSIDFKLIDDVIYGDFKGNLHKPKLSIFRIVDIYGEQIDFQMETGKASIGLIKSINTVINLKGESLNE</sequence>
<dbReference type="Proteomes" id="UP001468798">
    <property type="component" value="Unassembled WGS sequence"/>
</dbReference>
<protein>
    <submittedName>
        <fullName evidence="1">Uncharacterized protein</fullName>
    </submittedName>
</protein>
<proteinExistence type="predicted"/>
<reference evidence="1 2" key="1">
    <citation type="submission" date="2024-03" db="EMBL/GenBank/DDBJ databases">
        <title>Two novel species of the genus Flavobacterium exhibiting potentially degradation of complex polysaccharides.</title>
        <authorList>
            <person name="Lian X."/>
        </authorList>
    </citation>
    <scope>NUCLEOTIDE SEQUENCE [LARGE SCALE GENOMIC DNA]</scope>
    <source>
        <strain evidence="1 2">N6</strain>
    </source>
</reference>
<gene>
    <name evidence="1" type="ORF">WFZ86_12845</name>
</gene>
<accession>A0ABU9NQP0</accession>
<comment type="caution">
    <text evidence="1">The sequence shown here is derived from an EMBL/GenBank/DDBJ whole genome shotgun (WGS) entry which is preliminary data.</text>
</comment>
<evidence type="ECO:0000313" key="1">
    <source>
        <dbReference type="EMBL" id="MEM0577390.1"/>
    </source>
</evidence>
<name>A0ABU9NQP0_9FLAO</name>
<dbReference type="EMBL" id="JBCGDP010000012">
    <property type="protein sequence ID" value="MEM0577390.1"/>
    <property type="molecule type" value="Genomic_DNA"/>
</dbReference>
<organism evidence="1 2">
    <name type="scientific">Flavobacterium polysaccharolyticum</name>
    <dbReference type="NCBI Taxonomy" id="3133148"/>
    <lineage>
        <taxon>Bacteria</taxon>
        <taxon>Pseudomonadati</taxon>
        <taxon>Bacteroidota</taxon>
        <taxon>Flavobacteriia</taxon>
        <taxon>Flavobacteriales</taxon>
        <taxon>Flavobacteriaceae</taxon>
        <taxon>Flavobacterium</taxon>
    </lineage>
</organism>
<dbReference type="RefSeq" id="WP_342692292.1">
    <property type="nucleotide sequence ID" value="NZ_JBCGDP010000012.1"/>
</dbReference>